<dbReference type="AlphaFoldDB" id="A0A445M4M9"/>
<dbReference type="InterPro" id="IPR014044">
    <property type="entry name" value="CAP_dom"/>
</dbReference>
<protein>
    <submittedName>
        <fullName evidence="3">STS14 protein</fullName>
    </submittedName>
</protein>
<dbReference type="Gene3D" id="3.40.33.10">
    <property type="entry name" value="CAP"/>
    <property type="match status" value="1"/>
</dbReference>
<proteinExistence type="predicted"/>
<dbReference type="InterPro" id="IPR025322">
    <property type="entry name" value="PADRE_dom"/>
</dbReference>
<feature type="region of interest" description="Disordered" evidence="1">
    <location>
        <begin position="1"/>
        <end position="32"/>
    </location>
</feature>
<dbReference type="Pfam" id="PF00188">
    <property type="entry name" value="CAP"/>
    <property type="match status" value="1"/>
</dbReference>
<comment type="caution">
    <text evidence="3">The sequence shown here is derived from an EMBL/GenBank/DDBJ whole genome shotgun (WGS) entry which is preliminary data.</text>
</comment>
<dbReference type="Proteomes" id="UP000289340">
    <property type="component" value="Chromosome 1"/>
</dbReference>
<dbReference type="FunFam" id="3.40.33.10:FF:000004">
    <property type="entry name" value="CAP, cysteine-rich secretory protein, antigen 5"/>
    <property type="match status" value="1"/>
</dbReference>
<dbReference type="SMART" id="SM00198">
    <property type="entry name" value="SCP"/>
    <property type="match status" value="1"/>
</dbReference>
<sequence length="349" mass="38188">MGACASSPSAKTTAASVNKGGGGGGAPASESFRRPSSIMVMDMLGRINEYKQPIPARNVLSENPHFYLCNSETVHIGTCMPRVPDEEELLPGRIYFLVPLSHSDSPLSLPLLCDLAVKAGSALPNPNNNSYNDRTECPMYAVASGNTFQWIWNNIHEGQLDRASELDKVTYMNNMFGQYPLFSLASLATFLVLTHAATAPENPPPPLTASAREFLEAHNQARAEVGVEALSWSEKLGNVSSLMVRYQRNKKGCEFANLTASRYGGNQLWAGVTEVAPRVVVEEWVKEKKFYVRENNTCVGKHECGVYTQVVWRNSTEVGCAQAVCVKEQASLTICFYDPPGNVIGEIPY</sequence>
<evidence type="ECO:0000313" key="4">
    <source>
        <dbReference type="Proteomes" id="UP000289340"/>
    </source>
</evidence>
<dbReference type="CDD" id="cd05381">
    <property type="entry name" value="CAP_PR-1"/>
    <property type="match status" value="1"/>
</dbReference>
<evidence type="ECO:0000256" key="1">
    <source>
        <dbReference type="SAM" id="MobiDB-lite"/>
    </source>
</evidence>
<feature type="compositionally biased region" description="Low complexity" evidence="1">
    <location>
        <begin position="1"/>
        <end position="16"/>
    </location>
</feature>
<dbReference type="EMBL" id="QZWG01000001">
    <property type="protein sequence ID" value="RZC30562.1"/>
    <property type="molecule type" value="Genomic_DNA"/>
</dbReference>
<reference evidence="3 4" key="1">
    <citation type="submission" date="2018-09" db="EMBL/GenBank/DDBJ databases">
        <title>A high-quality reference genome of wild soybean provides a powerful tool to mine soybean genomes.</title>
        <authorList>
            <person name="Xie M."/>
            <person name="Chung C.Y.L."/>
            <person name="Li M.-W."/>
            <person name="Wong F.-L."/>
            <person name="Chan T.-F."/>
            <person name="Lam H.-M."/>
        </authorList>
    </citation>
    <scope>NUCLEOTIDE SEQUENCE [LARGE SCALE GENOMIC DNA]</scope>
    <source>
        <strain evidence="4">cv. W05</strain>
        <tissue evidence="3">Hypocotyl of etiolated seedlings</tissue>
    </source>
</reference>
<dbReference type="PRINTS" id="PR00837">
    <property type="entry name" value="V5TPXLIKE"/>
</dbReference>
<accession>A0A445M4M9</accession>
<organism evidence="3 4">
    <name type="scientific">Glycine soja</name>
    <name type="common">Wild soybean</name>
    <dbReference type="NCBI Taxonomy" id="3848"/>
    <lineage>
        <taxon>Eukaryota</taxon>
        <taxon>Viridiplantae</taxon>
        <taxon>Streptophyta</taxon>
        <taxon>Embryophyta</taxon>
        <taxon>Tracheophyta</taxon>
        <taxon>Spermatophyta</taxon>
        <taxon>Magnoliopsida</taxon>
        <taxon>eudicotyledons</taxon>
        <taxon>Gunneridae</taxon>
        <taxon>Pentapetalae</taxon>
        <taxon>rosids</taxon>
        <taxon>fabids</taxon>
        <taxon>Fabales</taxon>
        <taxon>Fabaceae</taxon>
        <taxon>Papilionoideae</taxon>
        <taxon>50 kb inversion clade</taxon>
        <taxon>NPAAA clade</taxon>
        <taxon>indigoferoid/millettioid clade</taxon>
        <taxon>Phaseoleae</taxon>
        <taxon>Glycine</taxon>
        <taxon>Glycine subgen. Soja</taxon>
    </lineage>
</organism>
<keyword evidence="4" id="KW-1185">Reference proteome</keyword>
<evidence type="ECO:0000313" key="3">
    <source>
        <dbReference type="EMBL" id="RZC30562.1"/>
    </source>
</evidence>
<dbReference type="InterPro" id="IPR035940">
    <property type="entry name" value="CAP_sf"/>
</dbReference>
<dbReference type="InterPro" id="IPR001283">
    <property type="entry name" value="CRISP-related"/>
</dbReference>
<dbReference type="Pfam" id="PF14009">
    <property type="entry name" value="PADRE"/>
    <property type="match status" value="1"/>
</dbReference>
<gene>
    <name evidence="3" type="ORF">D0Y65_001898</name>
</gene>
<dbReference type="SUPFAM" id="SSF55797">
    <property type="entry name" value="PR-1-like"/>
    <property type="match status" value="1"/>
</dbReference>
<dbReference type="PANTHER" id="PTHR10334">
    <property type="entry name" value="CYSTEINE-RICH SECRETORY PROTEIN-RELATED"/>
    <property type="match status" value="1"/>
</dbReference>
<feature type="domain" description="SCP" evidence="2">
    <location>
        <begin position="209"/>
        <end position="345"/>
    </location>
</feature>
<name>A0A445M4M9_GLYSO</name>
<evidence type="ECO:0000259" key="2">
    <source>
        <dbReference type="SMART" id="SM00198"/>
    </source>
</evidence>